<dbReference type="PANTHER" id="PTHR33392:SF6">
    <property type="entry name" value="POLYISOPRENYL-TEICHOIC ACID--PEPTIDOGLYCAN TEICHOIC ACID TRANSFERASE TAGU"/>
    <property type="match status" value="1"/>
</dbReference>
<evidence type="ECO:0000313" key="4">
    <source>
        <dbReference type="Proteomes" id="UP000034774"/>
    </source>
</evidence>
<dbReference type="InterPro" id="IPR004474">
    <property type="entry name" value="LytR_CpsA_psr"/>
</dbReference>
<evidence type="ECO:0000256" key="1">
    <source>
        <dbReference type="ARBA" id="ARBA00006068"/>
    </source>
</evidence>
<dbReference type="PANTHER" id="PTHR33392">
    <property type="entry name" value="POLYISOPRENYL-TEICHOIC ACID--PEPTIDOGLYCAN TEICHOIC ACID TRANSFERASE TAGU"/>
    <property type="match status" value="1"/>
</dbReference>
<dbReference type="NCBIfam" id="TIGR00350">
    <property type="entry name" value="lytR_cpsA_psr"/>
    <property type="match status" value="1"/>
</dbReference>
<dbReference type="EMBL" id="LBVU01000003">
    <property type="protein sequence ID" value="KKQ92125.1"/>
    <property type="molecule type" value="Genomic_DNA"/>
</dbReference>
<dbReference type="Proteomes" id="UP000034774">
    <property type="component" value="Unassembled WGS sequence"/>
</dbReference>
<accession>A0A0G0LVV6</accession>
<sequence length="322" mass="35745">MSIKKITLLILGVVFVLFFALLYIFRSQVSLASKFLFPDTSQIKSDKGRANFLVLGIGGKDHTGGDLTDTIMLVSINLEGPGVDIVSVPRDLWIPEIRAKINSAYHYGGTDLAKAAVEKVTGIKIQYSAIVDFSAFKDMVDALGGILVNVETGFSDKLYPIAERENDTCDGDRAFACRYETVTFVSGLQLMNGDTALKFVRSRHAEGSEGTDQAREARQQKIIDAIKNKLLSPQIYLSMRTDKAIFKVLRVSIETNVDDKTAATVARKVFDSRNSINKYLIPDGFLVNPPITNNYDNQYVLIPKEGNGKWGEIQKWVSELFK</sequence>
<dbReference type="AlphaFoldDB" id="A0A0G0LVV6"/>
<comment type="caution">
    <text evidence="3">The sequence shown here is derived from an EMBL/GenBank/DDBJ whole genome shotgun (WGS) entry which is preliminary data.</text>
</comment>
<evidence type="ECO:0000259" key="2">
    <source>
        <dbReference type="Pfam" id="PF03816"/>
    </source>
</evidence>
<name>A0A0G0LVV6_9BACT</name>
<dbReference type="InterPro" id="IPR050922">
    <property type="entry name" value="LytR/CpsA/Psr_CW_biosynth"/>
</dbReference>
<evidence type="ECO:0000313" key="3">
    <source>
        <dbReference type="EMBL" id="KKQ92125.1"/>
    </source>
</evidence>
<proteinExistence type="inferred from homology"/>
<dbReference type="Pfam" id="PF03816">
    <property type="entry name" value="LytR_cpsA_psr"/>
    <property type="match status" value="1"/>
</dbReference>
<feature type="domain" description="Cell envelope-related transcriptional attenuator" evidence="2">
    <location>
        <begin position="68"/>
        <end position="231"/>
    </location>
</feature>
<protein>
    <submittedName>
        <fullName evidence="3">Cell envelope-related transcriptional attenuator</fullName>
    </submittedName>
</protein>
<comment type="similarity">
    <text evidence="1">Belongs to the LytR/CpsA/Psr (LCP) family.</text>
</comment>
<dbReference type="Gene3D" id="3.40.630.190">
    <property type="entry name" value="LCP protein"/>
    <property type="match status" value="1"/>
</dbReference>
<organism evidence="3 4">
    <name type="scientific">Candidatus Woesebacteria bacterium GW2011_GWB1_39_10</name>
    <dbReference type="NCBI Taxonomy" id="1618572"/>
    <lineage>
        <taxon>Bacteria</taxon>
        <taxon>Candidatus Woeseibacteriota</taxon>
    </lineage>
</organism>
<gene>
    <name evidence="3" type="ORF">UT17_C0003G0148</name>
</gene>
<reference evidence="3 4" key="1">
    <citation type="journal article" date="2015" name="Nature">
        <title>rRNA introns, odd ribosomes, and small enigmatic genomes across a large radiation of phyla.</title>
        <authorList>
            <person name="Brown C.T."/>
            <person name="Hug L.A."/>
            <person name="Thomas B.C."/>
            <person name="Sharon I."/>
            <person name="Castelle C.J."/>
            <person name="Singh A."/>
            <person name="Wilkins M.J."/>
            <person name="Williams K.H."/>
            <person name="Banfield J.F."/>
        </authorList>
    </citation>
    <scope>NUCLEOTIDE SEQUENCE [LARGE SCALE GENOMIC DNA]</scope>
</reference>
<dbReference type="STRING" id="1618572.UT17_C0003G0148"/>